<dbReference type="EMBL" id="JBHUIP010000012">
    <property type="protein sequence ID" value="MFD2264142.1"/>
    <property type="molecule type" value="Genomic_DNA"/>
</dbReference>
<dbReference type="PANTHER" id="PTHR30469:SF15">
    <property type="entry name" value="HLYD FAMILY OF SECRETION PROTEINS"/>
    <property type="match status" value="1"/>
</dbReference>
<evidence type="ECO:0000313" key="2">
    <source>
        <dbReference type="EMBL" id="MFD2264142.1"/>
    </source>
</evidence>
<accession>A0ABW5DT93</accession>
<comment type="caution">
    <text evidence="2">The sequence shown here is derived from an EMBL/GenBank/DDBJ whole genome shotgun (WGS) entry which is preliminary data.</text>
</comment>
<name>A0ABW5DT93_9PROT</name>
<proteinExistence type="inferred from homology"/>
<protein>
    <submittedName>
        <fullName evidence="2">Efflux RND transporter periplasmic adaptor subunit</fullName>
    </submittedName>
</protein>
<keyword evidence="3" id="KW-1185">Reference proteome</keyword>
<dbReference type="SUPFAM" id="SSF111369">
    <property type="entry name" value="HlyD-like secretion proteins"/>
    <property type="match status" value="1"/>
</dbReference>
<dbReference type="RefSeq" id="WP_379877181.1">
    <property type="nucleotide sequence ID" value="NZ_JBHUIP010000012.1"/>
</dbReference>
<dbReference type="Gene3D" id="2.40.50.100">
    <property type="match status" value="1"/>
</dbReference>
<sequence length="238" mass="25525">MRYVWGALLLVVLPVWTAVAEDIPARIVPVREAVLSADMAGRIVAFPLTEGAAFKKGDLLLALDCSEPQARLNAADATRSGAEKVLEARRKLNQLGSATQLEMALAESDLARARGEVQVIRAMAAKCEVRAPFDGRLVKRRAQLAESATIGHPLLEIIDDRQLEVDLLVPSGWAGWLKLGTELTVAIAETGRRYKASVSNLGARIDPVSQSLPVKATIVGEREGLLAGMSGVAVFNRP</sequence>
<evidence type="ECO:0000256" key="1">
    <source>
        <dbReference type="ARBA" id="ARBA00009477"/>
    </source>
</evidence>
<dbReference type="InterPro" id="IPR006143">
    <property type="entry name" value="RND_pump_MFP"/>
</dbReference>
<evidence type="ECO:0000313" key="3">
    <source>
        <dbReference type="Proteomes" id="UP001597295"/>
    </source>
</evidence>
<dbReference type="NCBIfam" id="TIGR01730">
    <property type="entry name" value="RND_mfp"/>
    <property type="match status" value="1"/>
</dbReference>
<organism evidence="2 3">
    <name type="scientific">Lacibacterium aquatile</name>
    <dbReference type="NCBI Taxonomy" id="1168082"/>
    <lineage>
        <taxon>Bacteria</taxon>
        <taxon>Pseudomonadati</taxon>
        <taxon>Pseudomonadota</taxon>
        <taxon>Alphaproteobacteria</taxon>
        <taxon>Rhodospirillales</taxon>
        <taxon>Rhodospirillaceae</taxon>
    </lineage>
</organism>
<dbReference type="PANTHER" id="PTHR30469">
    <property type="entry name" value="MULTIDRUG RESISTANCE PROTEIN MDTA"/>
    <property type="match status" value="1"/>
</dbReference>
<comment type="similarity">
    <text evidence="1">Belongs to the membrane fusion protein (MFP) (TC 8.A.1) family.</text>
</comment>
<dbReference type="Proteomes" id="UP001597295">
    <property type="component" value="Unassembled WGS sequence"/>
</dbReference>
<gene>
    <name evidence="2" type="ORF">ACFSM5_14670</name>
</gene>
<dbReference type="Gene3D" id="1.10.287.470">
    <property type="entry name" value="Helix hairpin bin"/>
    <property type="match status" value="1"/>
</dbReference>
<dbReference type="Gene3D" id="2.40.30.170">
    <property type="match status" value="1"/>
</dbReference>
<reference evidence="3" key="1">
    <citation type="journal article" date="2019" name="Int. J. Syst. Evol. Microbiol.">
        <title>The Global Catalogue of Microorganisms (GCM) 10K type strain sequencing project: providing services to taxonomists for standard genome sequencing and annotation.</title>
        <authorList>
            <consortium name="The Broad Institute Genomics Platform"/>
            <consortium name="The Broad Institute Genome Sequencing Center for Infectious Disease"/>
            <person name="Wu L."/>
            <person name="Ma J."/>
        </authorList>
    </citation>
    <scope>NUCLEOTIDE SEQUENCE [LARGE SCALE GENOMIC DNA]</scope>
    <source>
        <strain evidence="3">CGMCC 1.19062</strain>
    </source>
</reference>